<dbReference type="Proteomes" id="UP000569329">
    <property type="component" value="Unassembled WGS sequence"/>
</dbReference>
<feature type="transmembrane region" description="Helical" evidence="1">
    <location>
        <begin position="12"/>
        <end position="33"/>
    </location>
</feature>
<proteinExistence type="predicted"/>
<name>A0A839E7S0_9PSEU</name>
<keyword evidence="1" id="KW-1133">Transmembrane helix</keyword>
<keyword evidence="4" id="KW-1185">Reference proteome</keyword>
<dbReference type="InterPro" id="IPR019692">
    <property type="entry name" value="CFP-6_PH"/>
</dbReference>
<protein>
    <recommendedName>
        <fullName evidence="2">Low molecular weight protein antigen 6 PH domain-containing protein</fullName>
    </recommendedName>
</protein>
<feature type="domain" description="Low molecular weight protein antigen 6 PH" evidence="2">
    <location>
        <begin position="60"/>
        <end position="139"/>
    </location>
</feature>
<sequence>MQEDTPSRWSTPTWLVGCGWALTVAAALWWSTAPGAVDGLFIGVLVVVLAAVSVLGSILRPRLRADTTGITLRTPGGTKQWSWDQVRVRVRRSQRLGRTVETLELEVPEHDVGGGLVVLTKLDLGTDVTEVAERLDRIRP</sequence>
<dbReference type="EMBL" id="JACGWZ010000009">
    <property type="protein sequence ID" value="MBA8827747.1"/>
    <property type="molecule type" value="Genomic_DNA"/>
</dbReference>
<dbReference type="RefSeq" id="WP_182546901.1">
    <property type="nucleotide sequence ID" value="NZ_JACGWZ010000009.1"/>
</dbReference>
<dbReference type="Pfam" id="PF10756">
    <property type="entry name" value="bPH_6"/>
    <property type="match status" value="1"/>
</dbReference>
<evidence type="ECO:0000259" key="2">
    <source>
        <dbReference type="Pfam" id="PF10756"/>
    </source>
</evidence>
<accession>A0A839E7S0</accession>
<feature type="transmembrane region" description="Helical" evidence="1">
    <location>
        <begin position="39"/>
        <end position="59"/>
    </location>
</feature>
<evidence type="ECO:0000313" key="3">
    <source>
        <dbReference type="EMBL" id="MBA8827747.1"/>
    </source>
</evidence>
<comment type="caution">
    <text evidence="3">The sequence shown here is derived from an EMBL/GenBank/DDBJ whole genome shotgun (WGS) entry which is preliminary data.</text>
</comment>
<gene>
    <name evidence="3" type="ORF">FHX42_005152</name>
</gene>
<keyword evidence="1" id="KW-0472">Membrane</keyword>
<organism evidence="3 4">
    <name type="scientific">Halosaccharopolyspora lacisalsi</name>
    <dbReference type="NCBI Taxonomy" id="1000566"/>
    <lineage>
        <taxon>Bacteria</taxon>
        <taxon>Bacillati</taxon>
        <taxon>Actinomycetota</taxon>
        <taxon>Actinomycetes</taxon>
        <taxon>Pseudonocardiales</taxon>
        <taxon>Pseudonocardiaceae</taxon>
        <taxon>Halosaccharopolyspora</taxon>
    </lineage>
</organism>
<evidence type="ECO:0000313" key="4">
    <source>
        <dbReference type="Proteomes" id="UP000569329"/>
    </source>
</evidence>
<keyword evidence="1" id="KW-0812">Transmembrane</keyword>
<reference evidence="3 4" key="1">
    <citation type="submission" date="2020-07" db="EMBL/GenBank/DDBJ databases">
        <title>Sequencing the genomes of 1000 actinobacteria strains.</title>
        <authorList>
            <person name="Klenk H.-P."/>
        </authorList>
    </citation>
    <scope>NUCLEOTIDE SEQUENCE [LARGE SCALE GENOMIC DNA]</scope>
    <source>
        <strain evidence="3 4">DSM 45975</strain>
    </source>
</reference>
<evidence type="ECO:0000256" key="1">
    <source>
        <dbReference type="SAM" id="Phobius"/>
    </source>
</evidence>
<dbReference type="AlphaFoldDB" id="A0A839E7S0"/>